<dbReference type="Gene3D" id="1.20.990.10">
    <property type="entry name" value="NADPH-cytochrome p450 Reductase, Chain A, domain 3"/>
    <property type="match status" value="1"/>
</dbReference>
<dbReference type="GO" id="GO:0050660">
    <property type="term" value="F:flavin adenine dinucleotide binding"/>
    <property type="evidence" value="ECO:0007669"/>
    <property type="project" value="TreeGrafter"/>
</dbReference>
<dbReference type="InterPro" id="IPR008254">
    <property type="entry name" value="Flavodoxin/NO_synth"/>
</dbReference>
<dbReference type="InterPro" id="IPR029039">
    <property type="entry name" value="Flavoprotein-like_sf"/>
</dbReference>
<gene>
    <name evidence="9" type="ORF">E0Z10_g4735</name>
</gene>
<accession>A0A4Z0YX69</accession>
<dbReference type="Proteomes" id="UP000297716">
    <property type="component" value="Unassembled WGS sequence"/>
</dbReference>
<dbReference type="PANTHER" id="PTHR19384:SF108">
    <property type="entry name" value="NADPH--CYTOCHROME P450 REDUCTASE"/>
    <property type="match status" value="1"/>
</dbReference>
<dbReference type="InterPro" id="IPR001709">
    <property type="entry name" value="Flavoprot_Pyr_Nucl_cyt_Rdtase"/>
</dbReference>
<dbReference type="Pfam" id="PF00667">
    <property type="entry name" value="FAD_binding_1"/>
    <property type="match status" value="1"/>
</dbReference>
<dbReference type="AlphaFoldDB" id="A0A4Z0YX69"/>
<dbReference type="Gene3D" id="3.40.50.360">
    <property type="match status" value="1"/>
</dbReference>
<dbReference type="STRING" id="37992.A0A4Z0YX69"/>
<feature type="domain" description="FAD-binding FR-type" evidence="8">
    <location>
        <begin position="135"/>
        <end position="356"/>
    </location>
</feature>
<comment type="cofactor">
    <cofactor evidence="2">
        <name>FAD</name>
        <dbReference type="ChEBI" id="CHEBI:57692"/>
    </cofactor>
</comment>
<name>A0A4Z0YX69_9PEZI</name>
<dbReference type="SUPFAM" id="SSF52218">
    <property type="entry name" value="Flavoproteins"/>
    <property type="match status" value="1"/>
</dbReference>
<evidence type="ECO:0000259" key="7">
    <source>
        <dbReference type="PROSITE" id="PS50902"/>
    </source>
</evidence>
<evidence type="ECO:0000313" key="10">
    <source>
        <dbReference type="Proteomes" id="UP000297716"/>
    </source>
</evidence>
<evidence type="ECO:0000256" key="6">
    <source>
        <dbReference type="ARBA" id="ARBA00023002"/>
    </source>
</evidence>
<evidence type="ECO:0000313" key="9">
    <source>
        <dbReference type="EMBL" id="TGJ84021.1"/>
    </source>
</evidence>
<organism evidence="9 10">
    <name type="scientific">Xylaria hypoxylon</name>
    <dbReference type="NCBI Taxonomy" id="37992"/>
    <lineage>
        <taxon>Eukaryota</taxon>
        <taxon>Fungi</taxon>
        <taxon>Dikarya</taxon>
        <taxon>Ascomycota</taxon>
        <taxon>Pezizomycotina</taxon>
        <taxon>Sordariomycetes</taxon>
        <taxon>Xylariomycetidae</taxon>
        <taxon>Xylariales</taxon>
        <taxon>Xylariaceae</taxon>
        <taxon>Xylaria</taxon>
    </lineage>
</organism>
<dbReference type="PROSITE" id="PS50902">
    <property type="entry name" value="FLAVODOXIN_LIKE"/>
    <property type="match status" value="1"/>
</dbReference>
<dbReference type="GO" id="GO:0005829">
    <property type="term" value="C:cytosol"/>
    <property type="evidence" value="ECO:0007669"/>
    <property type="project" value="TreeGrafter"/>
</dbReference>
<keyword evidence="10" id="KW-1185">Reference proteome</keyword>
<keyword evidence="4" id="KW-0274">FAD</keyword>
<evidence type="ECO:0000259" key="8">
    <source>
        <dbReference type="PROSITE" id="PS51384"/>
    </source>
</evidence>
<evidence type="ECO:0000256" key="4">
    <source>
        <dbReference type="ARBA" id="ARBA00022827"/>
    </source>
</evidence>
<protein>
    <recommendedName>
        <fullName evidence="11">FAD-binding FR-type domain-containing protein</fullName>
    </recommendedName>
</protein>
<dbReference type="InterPro" id="IPR017938">
    <property type="entry name" value="Riboflavin_synthase-like_b-brl"/>
</dbReference>
<proteinExistence type="predicted"/>
<evidence type="ECO:0000256" key="1">
    <source>
        <dbReference type="ARBA" id="ARBA00001917"/>
    </source>
</evidence>
<dbReference type="InterPro" id="IPR023173">
    <property type="entry name" value="NADPH_Cyt_P450_Rdtase_alpha"/>
</dbReference>
<evidence type="ECO:0000256" key="3">
    <source>
        <dbReference type="ARBA" id="ARBA00022630"/>
    </source>
</evidence>
<dbReference type="SUPFAM" id="SSF52343">
    <property type="entry name" value="Ferredoxin reductase-like, C-terminal NADP-linked domain"/>
    <property type="match status" value="1"/>
</dbReference>
<dbReference type="Gene3D" id="3.40.50.80">
    <property type="entry name" value="Nucleotide-binding domain of ferredoxin-NADP reductase (FNR) module"/>
    <property type="match status" value="1"/>
</dbReference>
<dbReference type="InterPro" id="IPR003097">
    <property type="entry name" value="CysJ-like_FAD-binding"/>
</dbReference>
<comment type="cofactor">
    <cofactor evidence="1">
        <name>FMN</name>
        <dbReference type="ChEBI" id="CHEBI:58210"/>
    </cofactor>
</comment>
<comment type="caution">
    <text evidence="9">The sequence shown here is derived from an EMBL/GenBank/DDBJ whole genome shotgun (WGS) entry which is preliminary data.</text>
</comment>
<sequence length="439" mass="48534">MSTYGEGEPSDNDLEFVAWAQRDGRGTLENLRYAAFGCGNHNYKHDNKTIDDVVNGLSDRGATAVMSVGNGDESTRTTNENFLEWKNRVFAVLVSEFNLTEYDVGYEPGVEVVEENSKIVDKSPKAHTPFVRGTPKYGLFKIVSVLVATQRVIASYKEVDRTCVHLELDLAAHREIKYKTGDHICIWPINPGDEILDLLKLPSPTTPHTRFQHYLESCAHVRRESVLFLADFEPTERAKAELKMLAETKETYARFLDLNHVTLSRLLKYITDVDPSATWEELPLSPAVSPRRVSVTVSTNPMRLAATPAVVIPGFASTFLSSPRIPGTEVDMKEGQILAGPRAVYVQVRTSTFRLPVSLSVPVIMVAAGIGIAPFRAFLQERAHLASSELRNGHRPHEVQSGPLAGKLHVFTAFSRAEGGEKKYVGDQLAAQGQEVTAC</sequence>
<dbReference type="SUPFAM" id="SSF63380">
    <property type="entry name" value="Riboflavin synthase domain-like"/>
    <property type="match status" value="1"/>
</dbReference>
<evidence type="ECO:0000256" key="5">
    <source>
        <dbReference type="ARBA" id="ARBA00022857"/>
    </source>
</evidence>
<reference evidence="9 10" key="1">
    <citation type="submission" date="2019-03" db="EMBL/GenBank/DDBJ databases">
        <title>Draft genome sequence of Xylaria hypoxylon DSM 108379, a ubiquitous saprotrophic-parasitic fungi on hardwood.</title>
        <authorList>
            <person name="Buettner E."/>
            <person name="Leonhardt S."/>
            <person name="Gebauer A.M."/>
            <person name="Liers C."/>
            <person name="Hofrichter M."/>
            <person name="Kellner H."/>
        </authorList>
    </citation>
    <scope>NUCLEOTIDE SEQUENCE [LARGE SCALE GENOMIC DNA]</scope>
    <source>
        <strain evidence="9 10">DSM 108379</strain>
    </source>
</reference>
<dbReference type="GO" id="GO:0003958">
    <property type="term" value="F:NADPH-hemoprotein reductase activity"/>
    <property type="evidence" value="ECO:0007669"/>
    <property type="project" value="TreeGrafter"/>
</dbReference>
<dbReference type="PRINTS" id="PR00371">
    <property type="entry name" value="FPNCR"/>
</dbReference>
<dbReference type="GO" id="GO:0010181">
    <property type="term" value="F:FMN binding"/>
    <property type="evidence" value="ECO:0007669"/>
    <property type="project" value="InterPro"/>
</dbReference>
<evidence type="ECO:0000256" key="2">
    <source>
        <dbReference type="ARBA" id="ARBA00001974"/>
    </source>
</evidence>
<dbReference type="InterPro" id="IPR039261">
    <property type="entry name" value="FNR_nucleotide-bd"/>
</dbReference>
<feature type="domain" description="Flavodoxin-like" evidence="7">
    <location>
        <begin position="1"/>
        <end position="90"/>
    </location>
</feature>
<evidence type="ECO:0008006" key="11">
    <source>
        <dbReference type="Google" id="ProtNLM"/>
    </source>
</evidence>
<keyword evidence="6" id="KW-0560">Oxidoreductase</keyword>
<dbReference type="Gene3D" id="2.40.30.10">
    <property type="entry name" value="Translation factors"/>
    <property type="match status" value="1"/>
</dbReference>
<keyword evidence="5" id="KW-0521">NADP</keyword>
<dbReference type="Pfam" id="PF00258">
    <property type="entry name" value="Flavodoxin_1"/>
    <property type="match status" value="1"/>
</dbReference>
<keyword evidence="3" id="KW-0285">Flavoprotein</keyword>
<dbReference type="PANTHER" id="PTHR19384">
    <property type="entry name" value="NITRIC OXIDE SYNTHASE-RELATED"/>
    <property type="match status" value="1"/>
</dbReference>
<dbReference type="EMBL" id="SKBN01000077">
    <property type="protein sequence ID" value="TGJ84021.1"/>
    <property type="molecule type" value="Genomic_DNA"/>
</dbReference>
<dbReference type="InterPro" id="IPR017927">
    <property type="entry name" value="FAD-bd_FR_type"/>
</dbReference>
<dbReference type="PROSITE" id="PS51384">
    <property type="entry name" value="FAD_FR"/>
    <property type="match status" value="1"/>
</dbReference>
<dbReference type="OrthoDB" id="1856718at2759"/>